<sequence length="116" mass="12902">MWQYVIKIFITVVLVVAVSEISQRSSFWGAIIASLPITSLLAFIWLYTGTGDIEVVVKLSYSIFWLVLASLPLFLVLPALLSHGIMFWPALAIACGVTVVVYLSLIWVLGRFNVQL</sequence>
<feature type="transmembrane region" description="Helical" evidence="1">
    <location>
        <begin position="87"/>
        <end position="110"/>
    </location>
</feature>
<dbReference type="InterPro" id="IPR058117">
    <property type="entry name" value="BV97_02767-like"/>
</dbReference>
<proteinExistence type="predicted"/>
<feature type="transmembrane region" description="Helical" evidence="1">
    <location>
        <begin position="5"/>
        <end position="21"/>
    </location>
</feature>
<evidence type="ECO:0000256" key="1">
    <source>
        <dbReference type="SAM" id="Phobius"/>
    </source>
</evidence>
<dbReference type="RefSeq" id="WP_074927912.1">
    <property type="nucleotide sequence ID" value="NZ_FPBL01000004.1"/>
</dbReference>
<reference evidence="2 3" key="1">
    <citation type="submission" date="2016-10" db="EMBL/GenBank/DDBJ databases">
        <authorList>
            <person name="de Groot N.N."/>
        </authorList>
    </citation>
    <scope>NUCLEOTIDE SEQUENCE [LARGE SCALE GENOMIC DNA]</scope>
    <source>
        <strain evidence="2 3">Nm24</strain>
    </source>
</reference>
<feature type="transmembrane region" description="Helical" evidence="1">
    <location>
        <begin position="27"/>
        <end position="47"/>
    </location>
</feature>
<feature type="transmembrane region" description="Helical" evidence="1">
    <location>
        <begin position="59"/>
        <end position="81"/>
    </location>
</feature>
<keyword evidence="1" id="KW-0472">Membrane</keyword>
<dbReference type="OrthoDB" id="47473at2"/>
<dbReference type="EMBL" id="FPBL01000004">
    <property type="protein sequence ID" value="SFU55536.1"/>
    <property type="molecule type" value="Genomic_DNA"/>
</dbReference>
<dbReference type="AlphaFoldDB" id="A0A1I7H4T8"/>
<evidence type="ECO:0000313" key="2">
    <source>
        <dbReference type="EMBL" id="SFU55536.1"/>
    </source>
</evidence>
<keyword evidence="1" id="KW-0812">Transmembrane</keyword>
<name>A0A1I7H4T8_9PROT</name>
<evidence type="ECO:0008006" key="4">
    <source>
        <dbReference type="Google" id="ProtNLM"/>
    </source>
</evidence>
<keyword evidence="1" id="KW-1133">Transmembrane helix</keyword>
<gene>
    <name evidence="2" type="ORF">SAMN05216339_10447</name>
</gene>
<protein>
    <recommendedName>
        <fullName evidence="4">DUF3147 family protein</fullName>
    </recommendedName>
</protein>
<dbReference type="NCBIfam" id="NF006749">
    <property type="entry name" value="PRK09272.1-2"/>
    <property type="match status" value="1"/>
</dbReference>
<dbReference type="Proteomes" id="UP000183926">
    <property type="component" value="Unassembled WGS sequence"/>
</dbReference>
<organism evidence="2 3">
    <name type="scientific">Nitrosomonas eutropha</name>
    <dbReference type="NCBI Taxonomy" id="916"/>
    <lineage>
        <taxon>Bacteria</taxon>
        <taxon>Pseudomonadati</taxon>
        <taxon>Pseudomonadota</taxon>
        <taxon>Betaproteobacteria</taxon>
        <taxon>Nitrosomonadales</taxon>
        <taxon>Nitrosomonadaceae</taxon>
        <taxon>Nitrosomonas</taxon>
    </lineage>
</organism>
<accession>A0A1I7H4T8</accession>
<evidence type="ECO:0000313" key="3">
    <source>
        <dbReference type="Proteomes" id="UP000183926"/>
    </source>
</evidence>